<dbReference type="Proteomes" id="UP000250642">
    <property type="component" value="Unassembled WGS sequence"/>
</dbReference>
<evidence type="ECO:0000313" key="4">
    <source>
        <dbReference type="Proteomes" id="UP000250642"/>
    </source>
</evidence>
<evidence type="ECO:0008006" key="5">
    <source>
        <dbReference type="Google" id="ProtNLM"/>
    </source>
</evidence>
<accession>A0A329QMX1</accession>
<protein>
    <recommendedName>
        <fullName evidence="5">DUF4760 domain-containing protein</fullName>
    </recommendedName>
</protein>
<organism evidence="3 4">
    <name type="scientific">Paenibacillus taichungensis</name>
    <dbReference type="NCBI Taxonomy" id="484184"/>
    <lineage>
        <taxon>Bacteria</taxon>
        <taxon>Bacillati</taxon>
        <taxon>Bacillota</taxon>
        <taxon>Bacilli</taxon>
        <taxon>Bacillales</taxon>
        <taxon>Paenibacillaceae</taxon>
        <taxon>Paenibacillus</taxon>
    </lineage>
</organism>
<comment type="caution">
    <text evidence="3">The sequence shown here is derived from an EMBL/GenBank/DDBJ whole genome shotgun (WGS) entry which is preliminary data.</text>
</comment>
<dbReference type="AlphaFoldDB" id="A0A329QMX1"/>
<dbReference type="RefSeq" id="WP_113054259.1">
    <property type="nucleotide sequence ID" value="NZ_QEVW01000011.1"/>
</dbReference>
<keyword evidence="2" id="KW-0812">Transmembrane</keyword>
<evidence type="ECO:0000256" key="2">
    <source>
        <dbReference type="SAM" id="Phobius"/>
    </source>
</evidence>
<proteinExistence type="predicted"/>
<dbReference type="EMBL" id="QEVW01000011">
    <property type="protein sequence ID" value="RAW13715.1"/>
    <property type="molecule type" value="Genomic_DNA"/>
</dbReference>
<keyword evidence="2" id="KW-0472">Membrane</keyword>
<feature type="transmembrane region" description="Helical" evidence="2">
    <location>
        <begin position="12"/>
        <end position="32"/>
    </location>
</feature>
<keyword evidence="2" id="KW-1133">Transmembrane helix</keyword>
<dbReference type="InterPro" id="IPR031876">
    <property type="entry name" value="DUF4760"/>
</dbReference>
<reference evidence="3 4" key="1">
    <citation type="submission" date="2018-04" db="EMBL/GenBank/DDBJ databases">
        <title>Paenibacillus taichungensis Genome sequencing and assembly.</title>
        <authorList>
            <person name="Xu J."/>
            <person name="Rensing C."/>
            <person name="Mazhar H.S."/>
        </authorList>
    </citation>
    <scope>NUCLEOTIDE SEQUENCE [LARGE SCALE GENOMIC DNA]</scope>
    <source>
        <strain evidence="3 4">NC1</strain>
    </source>
</reference>
<keyword evidence="1" id="KW-0175">Coiled coil</keyword>
<evidence type="ECO:0000313" key="3">
    <source>
        <dbReference type="EMBL" id="RAW13715.1"/>
    </source>
</evidence>
<dbReference type="Pfam" id="PF15956">
    <property type="entry name" value="DUF4760"/>
    <property type="match status" value="1"/>
</dbReference>
<feature type="coiled-coil region" evidence="1">
    <location>
        <begin position="176"/>
        <end position="203"/>
    </location>
</feature>
<sequence>MTYEDLKDYLEFAYYVSSILLLIGLIVAIRQLRLVKKDMKDRNHRAAVEKSVEHLTYYAQKFIPAYSKYREDLKKEVPKRIDTSDLFDGKFYHDIKTLDKRLVVELIIQQDCGISQLFNELEFFSIAVLEGLVVEEIMYSPVAKAYCQMIENEHVILSVMRSKGAPFKNVIELYRKWKDREEVEEYQLQIKDAKNKIKLKGNSYKSKPPIGTN</sequence>
<name>A0A329QMX1_9BACL</name>
<evidence type="ECO:0000256" key="1">
    <source>
        <dbReference type="SAM" id="Coils"/>
    </source>
</evidence>
<gene>
    <name evidence="3" type="ORF">DC345_18170</name>
</gene>